<keyword evidence="3" id="KW-0813">Transport</keyword>
<evidence type="ECO:0000259" key="11">
    <source>
        <dbReference type="Pfam" id="PF22691"/>
    </source>
</evidence>
<accession>A0A8H4FHR4</accession>
<dbReference type="PROSITE" id="PS00737">
    <property type="entry name" value="THIOLASE_2"/>
    <property type="match status" value="1"/>
</dbReference>
<dbReference type="CDD" id="cd00829">
    <property type="entry name" value="SCP-x_thiolase"/>
    <property type="match status" value="1"/>
</dbReference>
<dbReference type="InterPro" id="IPR055140">
    <property type="entry name" value="Thiolase_C_2"/>
</dbReference>
<dbReference type="RefSeq" id="XP_045261694.1">
    <property type="nucleotide sequence ID" value="XM_045403413.1"/>
</dbReference>
<evidence type="ECO:0000256" key="3">
    <source>
        <dbReference type="ARBA" id="ARBA00022448"/>
    </source>
</evidence>
<evidence type="ECO:0000313" key="13">
    <source>
        <dbReference type="Proteomes" id="UP000613401"/>
    </source>
</evidence>
<dbReference type="PANTHER" id="PTHR42870">
    <property type="entry name" value="ACETYL-COA C-ACETYLTRANSFERASE"/>
    <property type="match status" value="1"/>
</dbReference>
<dbReference type="Proteomes" id="UP000613401">
    <property type="component" value="Unassembled WGS sequence"/>
</dbReference>
<dbReference type="InterPro" id="IPR016039">
    <property type="entry name" value="Thiolase-like"/>
</dbReference>
<dbReference type="EMBL" id="WVTB01000063">
    <property type="protein sequence ID" value="KAF3802535.1"/>
    <property type="molecule type" value="Genomic_DNA"/>
</dbReference>
<dbReference type="EC" id="2.3.1.176" evidence="2"/>
<dbReference type="InterPro" id="IPR020615">
    <property type="entry name" value="Thiolase_acyl_enz_int_AS"/>
</dbReference>
<reference evidence="12" key="1">
    <citation type="journal article" date="2020" name="Phytopathology">
        <title>Genome sequence and comparative analysis of Colletotrichum gloeosporioides isolated from Liriodendron leaves.</title>
        <authorList>
            <person name="Fu F.F."/>
            <person name="Hao Z."/>
            <person name="Wang P."/>
            <person name="Lu Y."/>
            <person name="Xue L.J."/>
            <person name="Wei G."/>
            <person name="Tian Y."/>
            <person name="Baishi H."/>
            <person name="Xu H."/>
            <person name="Shi J."/>
            <person name="Cheng T."/>
            <person name="Wang G."/>
            <person name="Yi Y."/>
            <person name="Chen J."/>
        </authorList>
    </citation>
    <scope>NUCLEOTIDE SEQUENCE</scope>
    <source>
        <strain evidence="12">Lc1</strain>
    </source>
</reference>
<evidence type="ECO:0000256" key="8">
    <source>
        <dbReference type="ARBA" id="ARBA00023140"/>
    </source>
</evidence>
<dbReference type="PROSITE" id="PS00098">
    <property type="entry name" value="THIOLASE_1"/>
    <property type="match status" value="1"/>
</dbReference>
<protein>
    <recommendedName>
        <fullName evidence="2">propanoyl-CoA C-acyltransferase</fullName>
        <ecNumber evidence="2">2.3.1.176</ecNumber>
    </recommendedName>
    <alternativeName>
        <fullName evidence="9">Propanoyl-CoA C-acyltransferase</fullName>
    </alternativeName>
</protein>
<dbReference type="NCBIfam" id="NF006102">
    <property type="entry name" value="PRK08256.1"/>
    <property type="match status" value="1"/>
</dbReference>
<dbReference type="GO" id="GO:0006869">
    <property type="term" value="P:lipid transport"/>
    <property type="evidence" value="ECO:0007669"/>
    <property type="project" value="UniProtKB-KW"/>
</dbReference>
<sequence>MPPRQKREKAPCYVLGVGMTKFIKPRGKVDYTELGFEAGVKAMLDAQINYDDVDQGVACYCYGDSTCGQRVFYQFGMTSIPIYNVNNNCSTGSTGLAMARTFVSSGAADCVLVVGFEKMMPGSLQSFFNDRENPTGTSIKMMAETRGITNSPGAAQMFGNAGREYMEKHGAKPEDFAEIARINHEHSTRNPYSQFQDVYTQEQILKAPEIFAPLTKLQCCPTSDGGAAAVLVSQAFLDERPHLKDQAVLVAGQCLATDAPSLFSRSAIDLMGFEMTQHAVKAAMAEAGVTTNDVQVVELHDCFSANEMIVLDSLGLAQPGKAHELVRRGDITYGGKYVVNPSGGLISKGHPLGATGIAQCAELVWHLRGWANNRAVPRTKAALQHNLGLGGAVVVTVYKRADGKEAPKVDSATVGKVNKLGYNPAVEAKGFTAQQAASVRSRTKKSDWALQDTEEKVEARF</sequence>
<keyword evidence="4" id="KW-0808">Transferase</keyword>
<comment type="subcellular location">
    <subcellularLocation>
        <location evidence="1">Peroxisome</location>
    </subcellularLocation>
</comment>
<gene>
    <name evidence="12" type="ORF">GCG54_00003340</name>
</gene>
<dbReference type="Gene3D" id="3.40.47.10">
    <property type="match status" value="1"/>
</dbReference>
<keyword evidence="7" id="KW-0446">Lipid-binding</keyword>
<keyword evidence="8" id="KW-0576">Peroxisome</keyword>
<dbReference type="GeneID" id="69010500"/>
<evidence type="ECO:0000256" key="6">
    <source>
        <dbReference type="ARBA" id="ARBA00023055"/>
    </source>
</evidence>
<dbReference type="SUPFAM" id="SSF53901">
    <property type="entry name" value="Thiolase-like"/>
    <property type="match status" value="2"/>
</dbReference>
<dbReference type="InterPro" id="IPR020616">
    <property type="entry name" value="Thiolase_N"/>
</dbReference>
<evidence type="ECO:0000256" key="9">
    <source>
        <dbReference type="ARBA" id="ARBA00032316"/>
    </source>
</evidence>
<comment type="caution">
    <text evidence="12">The sequence shown here is derived from an EMBL/GenBank/DDBJ whole genome shotgun (WGS) entry which is preliminary data.</text>
</comment>
<dbReference type="AlphaFoldDB" id="A0A8H4FHR4"/>
<reference evidence="12" key="2">
    <citation type="submission" date="2020-03" db="EMBL/GenBank/DDBJ databases">
        <authorList>
            <person name="Fu F.-F."/>
            <person name="Chen J."/>
        </authorList>
    </citation>
    <scope>NUCLEOTIDE SEQUENCE</scope>
    <source>
        <strain evidence="12">Lc1</strain>
    </source>
</reference>
<proteinExistence type="predicted"/>
<evidence type="ECO:0000259" key="10">
    <source>
        <dbReference type="Pfam" id="PF00108"/>
    </source>
</evidence>
<dbReference type="InterPro" id="IPR020613">
    <property type="entry name" value="Thiolase_CS"/>
</dbReference>
<dbReference type="GO" id="GO:0016747">
    <property type="term" value="F:acyltransferase activity, transferring groups other than amino-acyl groups"/>
    <property type="evidence" value="ECO:0007669"/>
    <property type="project" value="InterPro"/>
</dbReference>
<dbReference type="GO" id="GO:0005777">
    <property type="term" value="C:peroxisome"/>
    <property type="evidence" value="ECO:0007669"/>
    <property type="project" value="UniProtKB-SubCell"/>
</dbReference>
<evidence type="ECO:0000256" key="1">
    <source>
        <dbReference type="ARBA" id="ARBA00004275"/>
    </source>
</evidence>
<feature type="domain" description="Thiolase C-terminal" evidence="11">
    <location>
        <begin position="269"/>
        <end position="390"/>
    </location>
</feature>
<name>A0A8H4FHR4_COLGL</name>
<evidence type="ECO:0000256" key="4">
    <source>
        <dbReference type="ARBA" id="ARBA00022679"/>
    </source>
</evidence>
<feature type="domain" description="Thiolase N-terminal" evidence="10">
    <location>
        <begin position="14"/>
        <end position="234"/>
    </location>
</feature>
<evidence type="ECO:0000256" key="2">
    <source>
        <dbReference type="ARBA" id="ARBA00012352"/>
    </source>
</evidence>
<dbReference type="FunFam" id="3.40.47.10:FF:000016">
    <property type="entry name" value="Non-specific lipid-transfer protein"/>
    <property type="match status" value="1"/>
</dbReference>
<evidence type="ECO:0000313" key="12">
    <source>
        <dbReference type="EMBL" id="KAF3802535.1"/>
    </source>
</evidence>
<keyword evidence="6" id="KW-0445">Lipid transport</keyword>
<dbReference type="PANTHER" id="PTHR42870:SF1">
    <property type="entry name" value="NON-SPECIFIC LIPID-TRANSFER PROTEIN-LIKE 2"/>
    <property type="match status" value="1"/>
</dbReference>
<evidence type="ECO:0000256" key="7">
    <source>
        <dbReference type="ARBA" id="ARBA00023121"/>
    </source>
</evidence>
<dbReference type="Pfam" id="PF00108">
    <property type="entry name" value="Thiolase_N"/>
    <property type="match status" value="1"/>
</dbReference>
<dbReference type="Pfam" id="PF22691">
    <property type="entry name" value="Thiolase_C_1"/>
    <property type="match status" value="1"/>
</dbReference>
<dbReference type="GO" id="GO:0008289">
    <property type="term" value="F:lipid binding"/>
    <property type="evidence" value="ECO:0007669"/>
    <property type="project" value="UniProtKB-KW"/>
</dbReference>
<evidence type="ECO:0000256" key="5">
    <source>
        <dbReference type="ARBA" id="ARBA00022958"/>
    </source>
</evidence>
<keyword evidence="5" id="KW-0630">Potassium</keyword>
<keyword evidence="13" id="KW-1185">Reference proteome</keyword>
<organism evidence="12 13">
    <name type="scientific">Colletotrichum gloeosporioides</name>
    <name type="common">Anthracnose fungus</name>
    <name type="synonym">Glomerella cingulata</name>
    <dbReference type="NCBI Taxonomy" id="474922"/>
    <lineage>
        <taxon>Eukaryota</taxon>
        <taxon>Fungi</taxon>
        <taxon>Dikarya</taxon>
        <taxon>Ascomycota</taxon>
        <taxon>Pezizomycotina</taxon>
        <taxon>Sordariomycetes</taxon>
        <taxon>Hypocreomycetidae</taxon>
        <taxon>Glomerellales</taxon>
        <taxon>Glomerellaceae</taxon>
        <taxon>Colletotrichum</taxon>
        <taxon>Colletotrichum gloeosporioides species complex</taxon>
    </lineage>
</organism>